<gene>
    <name evidence="1" type="ORF">ADL17_11865</name>
</gene>
<organism evidence="1 2">
    <name type="scientific">Micromonospora maris</name>
    <dbReference type="NCBI Taxonomy" id="1003110"/>
    <lineage>
        <taxon>Bacteria</taxon>
        <taxon>Bacillati</taxon>
        <taxon>Actinomycetota</taxon>
        <taxon>Actinomycetes</taxon>
        <taxon>Micromonosporales</taxon>
        <taxon>Micromonosporaceae</taxon>
        <taxon>Micromonospora</taxon>
    </lineage>
</organism>
<protein>
    <recommendedName>
        <fullName evidence="3">Gluconate 2-dehydrogenase (Acceptor)</fullName>
    </recommendedName>
</protein>
<evidence type="ECO:0008006" key="3">
    <source>
        <dbReference type="Google" id="ProtNLM"/>
    </source>
</evidence>
<evidence type="ECO:0000313" key="2">
    <source>
        <dbReference type="Proteomes" id="UP000053246"/>
    </source>
</evidence>
<evidence type="ECO:0000313" key="1">
    <source>
        <dbReference type="EMBL" id="KUJ43943.1"/>
    </source>
</evidence>
<keyword evidence="2" id="KW-1185">Reference proteome</keyword>
<dbReference type="RefSeq" id="WP_013733079.1">
    <property type="nucleotide sequence ID" value="NZ_LMWI01000002.1"/>
</dbReference>
<reference evidence="1 2" key="1">
    <citation type="submission" date="2015-10" db="EMBL/GenBank/DDBJ databases">
        <authorList>
            <person name="Ju K.-S."/>
            <person name="Doroghazi J.R."/>
            <person name="Metcalf W.W."/>
        </authorList>
    </citation>
    <scope>NUCLEOTIDE SEQUENCE [LARGE SCALE GENOMIC DNA]</scope>
    <source>
        <strain evidence="1 2">NRRL B-24793</strain>
    </source>
</reference>
<dbReference type="AlphaFoldDB" id="A0A9X0LBG8"/>
<dbReference type="InterPro" id="IPR027056">
    <property type="entry name" value="Gluconate_2DH_su3"/>
</dbReference>
<sequence>MTLKADWEVVGAPIDPDSNERLFFTEHEWETIEAATARIMPTDHDPGAREARVVVFIDRYLSGIDYIFAAADGSGFLKLTGKFAEAWRARMWDMQQTYRHGIRDLDAVARKSYDADFKNLTEDQQDGVLEAVSGAPKPAKVTLGTREAVTTFLQGTFDEGMSFFPALCLHTKQGFYCDPVYGGNKDHMGWKAIGFVGPESLKDTMDGTYDTSAFFMEGEFTWEQLVPHLRDHPFQPASR</sequence>
<dbReference type="Pfam" id="PF13618">
    <property type="entry name" value="Gluconate_2-dh3"/>
    <property type="match status" value="1"/>
</dbReference>
<dbReference type="OMA" id="MEGFFAD"/>
<accession>A0A9X0LBG8</accession>
<dbReference type="Proteomes" id="UP000053246">
    <property type="component" value="Unassembled WGS sequence"/>
</dbReference>
<name>A0A9X0LBG8_9ACTN</name>
<dbReference type="EMBL" id="LMWI01000002">
    <property type="protein sequence ID" value="KUJ43943.1"/>
    <property type="molecule type" value="Genomic_DNA"/>
</dbReference>
<proteinExistence type="predicted"/>
<comment type="caution">
    <text evidence="1">The sequence shown here is derived from an EMBL/GenBank/DDBJ whole genome shotgun (WGS) entry which is preliminary data.</text>
</comment>